<feature type="chain" id="PRO_5038425481" evidence="1">
    <location>
        <begin position="25"/>
        <end position="262"/>
    </location>
</feature>
<gene>
    <name evidence="2" type="ORF">NCTC7807_05407</name>
</gene>
<proteinExistence type="predicted"/>
<sequence>MPHPIRAAAAAAASTLLAAAVALAAPGAASAAEDGLNGLSAEEIAERARTALRGAASLHVTLDQEQFDGGTSALEDPAAADLAMDEEGRCAGTVTLTRGRGAVELVKRGEEVWVRPDRAFWEAQLPGGQGRAAADTLHGRYVHGTTRDGVLAAVTEACDLDSLKEDLIGEATPDEGARMAKGAATTAAATPVVPLLRQEDGERVTLYVASEGPTHLVQATRTSDAKEETVTVTGYGAPVRAEAPDEQDTLDLTTLRDRLGPL</sequence>
<name>A0A380PCI8_STRGR</name>
<dbReference type="RefSeq" id="WP_100452419.1">
    <property type="nucleotide sequence ID" value="NZ_UHID01000009.1"/>
</dbReference>
<feature type="signal peptide" evidence="1">
    <location>
        <begin position="1"/>
        <end position="24"/>
    </location>
</feature>
<evidence type="ECO:0000256" key="1">
    <source>
        <dbReference type="SAM" id="SignalP"/>
    </source>
</evidence>
<keyword evidence="1" id="KW-0732">Signal</keyword>
<reference evidence="2 3" key="1">
    <citation type="submission" date="2018-06" db="EMBL/GenBank/DDBJ databases">
        <authorList>
            <consortium name="Pathogen Informatics"/>
            <person name="Doyle S."/>
        </authorList>
    </citation>
    <scope>NUCLEOTIDE SEQUENCE [LARGE SCALE GENOMIC DNA]</scope>
    <source>
        <strain evidence="2 3">NCTC7807</strain>
    </source>
</reference>
<dbReference type="EMBL" id="UHID01000009">
    <property type="protein sequence ID" value="SUP62242.1"/>
    <property type="molecule type" value="Genomic_DNA"/>
</dbReference>
<evidence type="ECO:0000313" key="3">
    <source>
        <dbReference type="Proteomes" id="UP000254150"/>
    </source>
</evidence>
<dbReference type="Gene3D" id="2.50.20.20">
    <property type="match status" value="1"/>
</dbReference>
<keyword evidence="2" id="KW-0449">Lipoprotein</keyword>
<dbReference type="Proteomes" id="UP000254150">
    <property type="component" value="Unassembled WGS sequence"/>
</dbReference>
<protein>
    <submittedName>
        <fullName evidence="2">Lipoprotein</fullName>
    </submittedName>
</protein>
<accession>A0A380PCI8</accession>
<evidence type="ECO:0000313" key="2">
    <source>
        <dbReference type="EMBL" id="SUP62242.1"/>
    </source>
</evidence>
<organism evidence="2 3">
    <name type="scientific">Streptomyces griseus</name>
    <dbReference type="NCBI Taxonomy" id="1911"/>
    <lineage>
        <taxon>Bacteria</taxon>
        <taxon>Bacillati</taxon>
        <taxon>Actinomycetota</taxon>
        <taxon>Actinomycetes</taxon>
        <taxon>Kitasatosporales</taxon>
        <taxon>Streptomycetaceae</taxon>
        <taxon>Streptomyces</taxon>
    </lineage>
</organism>
<dbReference type="AlphaFoldDB" id="A0A380PCI8"/>